<dbReference type="Pfam" id="PF00685">
    <property type="entry name" value="Sulfotransfer_1"/>
    <property type="match status" value="1"/>
</dbReference>
<name>A0ABQ4UP43_9HYPH</name>
<dbReference type="InterPro" id="IPR027417">
    <property type="entry name" value="P-loop_NTPase"/>
</dbReference>
<comment type="caution">
    <text evidence="2">The sequence shown here is derived from an EMBL/GenBank/DDBJ whole genome shotgun (WGS) entry which is preliminary data.</text>
</comment>
<evidence type="ECO:0000313" key="3">
    <source>
        <dbReference type="Proteomes" id="UP001055039"/>
    </source>
</evidence>
<gene>
    <name evidence="2" type="ORF">LNAOJCKE_5373</name>
</gene>
<protein>
    <recommendedName>
        <fullName evidence="1">Sulfotransferase domain-containing protein</fullName>
    </recommendedName>
</protein>
<evidence type="ECO:0000313" key="2">
    <source>
        <dbReference type="EMBL" id="GJE68137.1"/>
    </source>
</evidence>
<organism evidence="2 3">
    <name type="scientific">Methylorubrum aminovorans</name>
    <dbReference type="NCBI Taxonomy" id="269069"/>
    <lineage>
        <taxon>Bacteria</taxon>
        <taxon>Pseudomonadati</taxon>
        <taxon>Pseudomonadota</taxon>
        <taxon>Alphaproteobacteria</taxon>
        <taxon>Hyphomicrobiales</taxon>
        <taxon>Methylobacteriaceae</taxon>
        <taxon>Methylorubrum</taxon>
    </lineage>
</organism>
<dbReference type="EMBL" id="BPRC01000044">
    <property type="protein sequence ID" value="GJE68137.1"/>
    <property type="molecule type" value="Genomic_DNA"/>
</dbReference>
<evidence type="ECO:0000259" key="1">
    <source>
        <dbReference type="Pfam" id="PF00685"/>
    </source>
</evidence>
<dbReference type="SUPFAM" id="SSF52540">
    <property type="entry name" value="P-loop containing nucleoside triphosphate hydrolases"/>
    <property type="match status" value="1"/>
</dbReference>
<accession>A0ABQ4UP43</accession>
<reference evidence="2" key="2">
    <citation type="submission" date="2021-08" db="EMBL/GenBank/DDBJ databases">
        <authorList>
            <person name="Tani A."/>
            <person name="Ola A."/>
            <person name="Ogura Y."/>
            <person name="Katsura K."/>
            <person name="Hayashi T."/>
        </authorList>
    </citation>
    <scope>NUCLEOTIDE SEQUENCE</scope>
    <source>
        <strain evidence="2">NBRC 15686</strain>
    </source>
</reference>
<feature type="domain" description="Sulfotransferase" evidence="1">
    <location>
        <begin position="38"/>
        <end position="175"/>
    </location>
</feature>
<keyword evidence="3" id="KW-1185">Reference proteome</keyword>
<dbReference type="InterPro" id="IPR000863">
    <property type="entry name" value="Sulfotransferase_dom"/>
</dbReference>
<dbReference type="RefSeq" id="WP_343898778.1">
    <property type="nucleotide sequence ID" value="NZ_BAAADH010000056.1"/>
</dbReference>
<dbReference type="Gene3D" id="3.40.50.300">
    <property type="entry name" value="P-loop containing nucleotide triphosphate hydrolases"/>
    <property type="match status" value="1"/>
</dbReference>
<reference evidence="2" key="1">
    <citation type="journal article" date="2021" name="Front. Microbiol.">
        <title>Comprehensive Comparative Genomics and Phenotyping of Methylobacterium Species.</title>
        <authorList>
            <person name="Alessa O."/>
            <person name="Ogura Y."/>
            <person name="Fujitani Y."/>
            <person name="Takami H."/>
            <person name="Hayashi T."/>
            <person name="Sahin N."/>
            <person name="Tani A."/>
        </authorList>
    </citation>
    <scope>NUCLEOTIDE SEQUENCE</scope>
    <source>
        <strain evidence="2">NBRC 15686</strain>
    </source>
</reference>
<sequence length="387" mass="44280">MSQMHINKYNVIVSLGLYRSASTWMFNVIKSLVSIDYSIVSVFADNILELNELLQNNDEVLLIKTHIPDPSLQSFIKYSNAKVLITIRDPLDCVASFMRQFHLSFEDALNRVNRSCLSILELKSIVDHAIFIYESPESRNASMVLEIADFLKVTASDTQCEKIAQELKSENVRNFIDKLTDEKYFSDSSPADQYHAETHWHPRHVGEGASGLYCEVLSERQAQLVRYTCKKFRNHFGYNIHDKISLVRSKSTILFSDIDLAYCCHGFFFPEDWGIWTVEDSALLILPLQKISSTIRLKMQCVLSPAMRSSSGTSLSIMLNECRIFDLDDSESNAEPLYISAFANLEPTDRILMKIDFRNLRANNEIDNSPDTRKLGIGLVKLQIEYQ</sequence>
<proteinExistence type="predicted"/>
<dbReference type="Proteomes" id="UP001055039">
    <property type="component" value="Unassembled WGS sequence"/>
</dbReference>